<dbReference type="InterPro" id="IPR024079">
    <property type="entry name" value="MetalloPept_cat_dom_sf"/>
</dbReference>
<dbReference type="CDD" id="cd04276">
    <property type="entry name" value="ZnMc_MMP_like_2"/>
    <property type="match status" value="1"/>
</dbReference>
<evidence type="ECO:0000259" key="1">
    <source>
        <dbReference type="Pfam" id="PF16313"/>
    </source>
</evidence>
<evidence type="ECO:0000313" key="6">
    <source>
        <dbReference type="Proteomes" id="UP000183040"/>
    </source>
</evidence>
<feature type="domain" description="DUF5117" evidence="2">
    <location>
        <begin position="89"/>
        <end position="274"/>
    </location>
</feature>
<proteinExistence type="predicted"/>
<evidence type="ECO:0000313" key="4">
    <source>
        <dbReference type="EMBL" id="SEA92714.1"/>
    </source>
</evidence>
<dbReference type="Proteomes" id="UP000183766">
    <property type="component" value="Unassembled WGS sequence"/>
</dbReference>
<gene>
    <name evidence="4" type="ORF">SAMN04487924_11884</name>
    <name evidence="5" type="ORF">SAMN05216250_12512</name>
</gene>
<name>A0A174FFM8_9BACE</name>
<accession>A0A174FFM8</accession>
<dbReference type="AlphaFoldDB" id="A0A174FFM8"/>
<protein>
    <recommendedName>
        <fullName evidence="8">Zinc-dependent metalloprotease</fullName>
    </recommendedName>
</protein>
<dbReference type="Proteomes" id="UP000183040">
    <property type="component" value="Unassembled WGS sequence"/>
</dbReference>
<evidence type="ECO:0000313" key="5">
    <source>
        <dbReference type="EMBL" id="SFN21844.1"/>
    </source>
</evidence>
<dbReference type="Pfam" id="PF16313">
    <property type="entry name" value="DUF4953"/>
    <property type="match status" value="1"/>
</dbReference>
<organism evidence="5 7">
    <name type="scientific">Bacteroides xylanisolvens</name>
    <dbReference type="NCBI Taxonomy" id="371601"/>
    <lineage>
        <taxon>Bacteria</taxon>
        <taxon>Pseudomonadati</taxon>
        <taxon>Bacteroidota</taxon>
        <taxon>Bacteroidia</taxon>
        <taxon>Bacteroidales</taxon>
        <taxon>Bacteroidaceae</taxon>
        <taxon>Bacteroides</taxon>
    </lineage>
</organism>
<reference evidence="6 7" key="1">
    <citation type="submission" date="2016-10" db="EMBL/GenBank/DDBJ databases">
        <authorList>
            <person name="de Groot N.N."/>
        </authorList>
    </citation>
    <scope>NUCLEOTIDE SEQUENCE [LARGE SCALE GENOMIC DNA]</scope>
    <source>
        <strain evidence="5 7">NLAE-zl-C202</strain>
        <strain evidence="4 6">NLAE-zl-G339</strain>
    </source>
</reference>
<dbReference type="InterPro" id="IPR032534">
    <property type="entry name" value="EcxA_zinc-bd"/>
</dbReference>
<dbReference type="RefSeq" id="WP_008641462.1">
    <property type="nucleotide sequence ID" value="NZ_CP103098.1"/>
</dbReference>
<dbReference type="InterPro" id="IPR034032">
    <property type="entry name" value="Zn_MMP-like_bac"/>
</dbReference>
<evidence type="ECO:0000259" key="2">
    <source>
        <dbReference type="Pfam" id="PF17148"/>
    </source>
</evidence>
<dbReference type="EMBL" id="FNRP01000018">
    <property type="protein sequence ID" value="SEA92714.1"/>
    <property type="molecule type" value="Genomic_DNA"/>
</dbReference>
<evidence type="ECO:0000313" key="7">
    <source>
        <dbReference type="Proteomes" id="UP000183766"/>
    </source>
</evidence>
<evidence type="ECO:0008006" key="8">
    <source>
        <dbReference type="Google" id="ProtNLM"/>
    </source>
</evidence>
<dbReference type="EMBL" id="FOUM01000025">
    <property type="protein sequence ID" value="SFN21844.1"/>
    <property type="molecule type" value="Genomic_DNA"/>
</dbReference>
<dbReference type="Gene3D" id="3.40.390.10">
    <property type="entry name" value="Collagenase (Catalytic Domain)"/>
    <property type="match status" value="1"/>
</dbReference>
<dbReference type="SUPFAM" id="SSF55486">
    <property type="entry name" value="Metalloproteases ('zincins'), catalytic domain"/>
    <property type="match status" value="1"/>
</dbReference>
<sequence>MLKGIIGAVFLAVVCTCLYGQQQSITTFIKEEAPVEVIPGMFTTYRSDKHIYWEIPDSLIEREFAVTTTILTAPARPDRDMEKKFGYAGDMIGPVFFSFRKQGDELWMMDPQYERVIENPEGTYAKIAAQRGNERLYKILPIKARNQGSSLIEIGEVLKDFPLFTLDIVSFDLLIGTRLREKDYIKEIKGYDNRLLIHASRVYRSSSMKIPGKPVAPPYIGDWDTGICIKLLSKRPLEAVAANTGAYFSISKECFQGNQPAIRKSVVKRWRLEIRAEDEERYMRGELVEPIQPIIFYIDRNTPEKYIDCIIEAVRDWRPAFEKAGFKNAIDARLAPTVEEDPDFSIYDSTYPFISWKISGQNNAYGPTPCEPRSGEIIACHIGIFCSVLNLEQKWYFAQCGANDPQAWNIELPDSLQYEQIKQVLTHEVGHTLGLEHNFLGSSHYSIDQLRDNDFLSQYSIGSSIMDYVRCNYALRPQDKVDLRNRRVRVGEYDKWAIEWGYRIFPGKDASEREKNRSLWNQEKQKDPSLHFSGRMDVRAQAEDLGNDHVMVNTQGIENLKYLCEHPDVWNVTDKTSLRVLQGRYEAVLEHYKQWVQHVLSHLGGKRLAEPDDENIYIPEKADYNKKVMSFIQAYILQPPVWMFDEKLTAKLEINGSREFDRFYEELMSEMIRSLREVERTENVCEDMLSVDEFLESIHKELFTEWADNIPVSDAKYKVQLLYVSKLVKLLDRSEKITSSRLLVSIMQALNRIKEESLDYSHKITDPVAKKRAMFLVDSILF</sequence>
<dbReference type="GO" id="GO:0008237">
    <property type="term" value="F:metallopeptidase activity"/>
    <property type="evidence" value="ECO:0007669"/>
    <property type="project" value="InterPro"/>
</dbReference>
<dbReference type="InterPro" id="IPR033413">
    <property type="entry name" value="DUF5117"/>
</dbReference>
<dbReference type="PANTHER" id="PTHR38478">
    <property type="entry name" value="PEPTIDASE M1A AND M12B"/>
    <property type="match status" value="1"/>
</dbReference>
<dbReference type="PANTHER" id="PTHR38478:SF1">
    <property type="entry name" value="ZINC DEPENDENT METALLOPROTEASE DOMAIN LIPOPROTEIN"/>
    <property type="match status" value="1"/>
</dbReference>
<feature type="domain" description="EcxA zinc-binding" evidence="1">
    <location>
        <begin position="411"/>
        <end position="707"/>
    </location>
</feature>
<dbReference type="InterPro" id="IPR033428">
    <property type="entry name" value="DUF5118"/>
</dbReference>
<feature type="domain" description="DUF5118" evidence="3">
    <location>
        <begin position="24"/>
        <end position="70"/>
    </location>
</feature>
<dbReference type="Pfam" id="PF17148">
    <property type="entry name" value="DUF5117"/>
    <property type="match status" value="1"/>
</dbReference>
<evidence type="ECO:0000259" key="3">
    <source>
        <dbReference type="Pfam" id="PF17162"/>
    </source>
</evidence>
<dbReference type="Pfam" id="PF17162">
    <property type="entry name" value="DUF5118"/>
    <property type="match status" value="1"/>
</dbReference>